<dbReference type="PANTHER" id="PTHR48086">
    <property type="entry name" value="SODIUM/PROLINE SYMPORTER-RELATED"/>
    <property type="match status" value="1"/>
</dbReference>
<feature type="transmembrane region" description="Helical" evidence="8">
    <location>
        <begin position="244"/>
        <end position="264"/>
    </location>
</feature>
<evidence type="ECO:0000256" key="4">
    <source>
        <dbReference type="ARBA" id="ARBA00022692"/>
    </source>
</evidence>
<feature type="transmembrane region" description="Helical" evidence="8">
    <location>
        <begin position="461"/>
        <end position="482"/>
    </location>
</feature>
<proteinExistence type="inferred from homology"/>
<dbReference type="PROSITE" id="PS50283">
    <property type="entry name" value="NA_SOLUT_SYMP_3"/>
    <property type="match status" value="1"/>
</dbReference>
<dbReference type="InterPro" id="IPR038377">
    <property type="entry name" value="Na/Glc_symporter_sf"/>
</dbReference>
<dbReference type="PANTHER" id="PTHR48086:SF10">
    <property type="entry name" value="AGR155CP"/>
    <property type="match status" value="1"/>
</dbReference>
<dbReference type="GO" id="GO:0015606">
    <property type="term" value="F:spermidine transmembrane transporter activity"/>
    <property type="evidence" value="ECO:0007669"/>
    <property type="project" value="TreeGrafter"/>
</dbReference>
<feature type="transmembrane region" description="Helical" evidence="8">
    <location>
        <begin position="119"/>
        <end position="139"/>
    </location>
</feature>
<dbReference type="Proteomes" id="UP000195557">
    <property type="component" value="Unassembled WGS sequence"/>
</dbReference>
<feature type="region of interest" description="Disordered" evidence="7">
    <location>
        <begin position="1"/>
        <end position="23"/>
    </location>
</feature>
<evidence type="ECO:0000256" key="6">
    <source>
        <dbReference type="ARBA" id="ARBA00023136"/>
    </source>
</evidence>
<dbReference type="InterPro" id="IPR050277">
    <property type="entry name" value="Sodium:Solute_Symporter"/>
</dbReference>
<evidence type="ECO:0000256" key="5">
    <source>
        <dbReference type="ARBA" id="ARBA00022989"/>
    </source>
</evidence>
<feature type="transmembrane region" description="Helical" evidence="8">
    <location>
        <begin position="202"/>
        <end position="224"/>
    </location>
</feature>
<feature type="transmembrane region" description="Helical" evidence="8">
    <location>
        <begin position="151"/>
        <end position="173"/>
    </location>
</feature>
<sequence length="630" mass="68552">MLNPTHTTTRKDVRRLAPTPHSRANEWTRATARNTCARIARRDAVDTPRAVVHTRGNMAYPTLTTGTAIATIDCTTLLFFVVALTFAFRGKDGGWMRARDFIEAVKTPSVHWLSAKNSLPWRQVGLSYFAGGMGAWVYYGTTEVGAKPRLSWWGIFGYSVASASPALVMIFIAPTIKAFVGDKNGFSVTDFALSRYGRSMQLVSAFISVMYMFISLCAELTTIANVSALFSDDYGATDEKARTTVLVTVCVITLTYTMLAGLPASVITDRLQGVMITGFMLLFTVILLADNRVTKAQYERASKSTDEGFVVMITLIIAVLSAELFNAGQWQRVYAAKSTADLRKGLALGAGLIFFVMWFFGVLGVVSLAKYYDDYEVSYTKYAYLGFFYLAESLNKGWHVLILIFATSLCVSSVDSIQNGLTSVLYRDVLNFGVPVNVIRVVCAALNVGAIFVAIDKIDVLSLFLMVDLVCALGAPALYLGLMREDVNSFIVAPTELGAIMGVVSSAIAVIVQGAVLDMDGAWTDCYGGVHSTKALAVAANEWCTPAAAPVHRAWGPFGNFWLPDGTTVEGGGLQAFGGKRTLLTFILAIVFSTFGTFFFSWLDIYFRGERARQPLIAISGDKTGVETEN</sequence>
<evidence type="ECO:0000256" key="2">
    <source>
        <dbReference type="ARBA" id="ARBA00006434"/>
    </source>
</evidence>
<protein>
    <recommendedName>
        <fullName evidence="10">Sodium/solute symporter</fullName>
    </recommendedName>
</protein>
<accession>A0A1Y5IL47</accession>
<evidence type="ECO:0000256" key="7">
    <source>
        <dbReference type="SAM" id="MobiDB-lite"/>
    </source>
</evidence>
<evidence type="ECO:0000256" key="8">
    <source>
        <dbReference type="SAM" id="Phobius"/>
    </source>
</evidence>
<gene>
    <name evidence="9" type="ORF">BE221DRAFT_65656</name>
</gene>
<keyword evidence="3" id="KW-0813">Transport</keyword>
<dbReference type="eggNOG" id="ENOG502QU2F">
    <property type="taxonomic scope" value="Eukaryota"/>
</dbReference>
<keyword evidence="5 8" id="KW-1133">Transmembrane helix</keyword>
<reference evidence="9" key="1">
    <citation type="submission" date="2017-04" db="EMBL/GenBank/DDBJ databases">
        <title>Population genomics of picophytoplankton unveils novel chromosome hypervariability.</title>
        <authorList>
            <consortium name="DOE Joint Genome Institute"/>
            <person name="Blanc-Mathieu R."/>
            <person name="Krasovec M."/>
            <person name="Hebrard M."/>
            <person name="Yau S."/>
            <person name="Desgranges E."/>
            <person name="Martin J."/>
            <person name="Schackwitz W."/>
            <person name="Kuo A."/>
            <person name="Salin G."/>
            <person name="Donnadieu C."/>
            <person name="Desdevises Y."/>
            <person name="Sanchez-Ferandin S."/>
            <person name="Moreau H."/>
            <person name="Rivals E."/>
            <person name="Grigoriev I.V."/>
            <person name="Grimsley N."/>
            <person name="Eyre-Walker A."/>
            <person name="Piganeau G."/>
        </authorList>
    </citation>
    <scope>NUCLEOTIDE SEQUENCE [LARGE SCALE GENOMIC DNA]</scope>
    <source>
        <strain evidence="9">RCC 1115</strain>
    </source>
</reference>
<keyword evidence="4 8" id="KW-0812">Transmembrane</keyword>
<dbReference type="GO" id="GO:0005886">
    <property type="term" value="C:plasma membrane"/>
    <property type="evidence" value="ECO:0007669"/>
    <property type="project" value="TreeGrafter"/>
</dbReference>
<feature type="transmembrane region" description="Helical" evidence="8">
    <location>
        <begin position="271"/>
        <end position="289"/>
    </location>
</feature>
<keyword evidence="6 8" id="KW-0472">Membrane</keyword>
<dbReference type="InterPro" id="IPR001734">
    <property type="entry name" value="Na/solute_symporter"/>
</dbReference>
<evidence type="ECO:0000256" key="1">
    <source>
        <dbReference type="ARBA" id="ARBA00004141"/>
    </source>
</evidence>
<dbReference type="EMBL" id="KZ155771">
    <property type="protein sequence ID" value="OUS49397.1"/>
    <property type="molecule type" value="Genomic_DNA"/>
</dbReference>
<evidence type="ECO:0000313" key="9">
    <source>
        <dbReference type="EMBL" id="OUS49397.1"/>
    </source>
</evidence>
<feature type="transmembrane region" description="Helical" evidence="8">
    <location>
        <begin position="583"/>
        <end position="603"/>
    </location>
</feature>
<feature type="transmembrane region" description="Helical" evidence="8">
    <location>
        <begin position="489"/>
        <end position="512"/>
    </location>
</feature>
<dbReference type="Gene3D" id="1.20.1730.10">
    <property type="entry name" value="Sodium/glucose cotransporter"/>
    <property type="match status" value="1"/>
</dbReference>
<feature type="transmembrane region" description="Helical" evidence="8">
    <location>
        <begin position="309"/>
        <end position="325"/>
    </location>
</feature>
<feature type="transmembrane region" description="Helical" evidence="8">
    <location>
        <begin position="429"/>
        <end position="455"/>
    </location>
</feature>
<evidence type="ECO:0000256" key="3">
    <source>
        <dbReference type="ARBA" id="ARBA00022448"/>
    </source>
</evidence>
<organism evidence="9">
    <name type="scientific">Ostreococcus tauri</name>
    <name type="common">Marine green alga</name>
    <dbReference type="NCBI Taxonomy" id="70448"/>
    <lineage>
        <taxon>Eukaryota</taxon>
        <taxon>Viridiplantae</taxon>
        <taxon>Chlorophyta</taxon>
        <taxon>Mamiellophyceae</taxon>
        <taxon>Mamiellales</taxon>
        <taxon>Bathycoccaceae</taxon>
        <taxon>Ostreococcus</taxon>
    </lineage>
</organism>
<evidence type="ECO:0008006" key="10">
    <source>
        <dbReference type="Google" id="ProtNLM"/>
    </source>
</evidence>
<comment type="subcellular location">
    <subcellularLocation>
        <location evidence="1">Membrane</location>
        <topology evidence="1">Multi-pass membrane protein</topology>
    </subcellularLocation>
</comment>
<comment type="similarity">
    <text evidence="2">Belongs to the sodium:solute symporter (SSF) (TC 2.A.21) family.</text>
</comment>
<feature type="transmembrane region" description="Helical" evidence="8">
    <location>
        <begin position="346"/>
        <end position="369"/>
    </location>
</feature>
<dbReference type="AlphaFoldDB" id="A0A1Y5IL47"/>
<name>A0A1Y5IL47_OSTTA</name>
<feature type="transmembrane region" description="Helical" evidence="8">
    <location>
        <begin position="68"/>
        <end position="88"/>
    </location>
</feature>